<protein>
    <submittedName>
        <fullName evidence="2">Uncharacterized protein</fullName>
    </submittedName>
</protein>
<organism evidence="2 3">
    <name type="scientific">Streptomyces glaucosporus</name>
    <dbReference type="NCBI Taxonomy" id="284044"/>
    <lineage>
        <taxon>Bacteria</taxon>
        <taxon>Bacillati</taxon>
        <taxon>Actinomycetota</taxon>
        <taxon>Actinomycetes</taxon>
        <taxon>Kitasatosporales</taxon>
        <taxon>Streptomycetaceae</taxon>
        <taxon>Streptomyces</taxon>
    </lineage>
</organism>
<accession>A0ABN3IAR3</accession>
<dbReference type="Proteomes" id="UP001500058">
    <property type="component" value="Unassembled WGS sequence"/>
</dbReference>
<evidence type="ECO:0000256" key="1">
    <source>
        <dbReference type="SAM" id="MobiDB-lite"/>
    </source>
</evidence>
<name>A0ABN3IAR3_9ACTN</name>
<comment type="caution">
    <text evidence="2">The sequence shown here is derived from an EMBL/GenBank/DDBJ whole genome shotgun (WGS) entry which is preliminary data.</text>
</comment>
<feature type="compositionally biased region" description="Polar residues" evidence="1">
    <location>
        <begin position="41"/>
        <end position="59"/>
    </location>
</feature>
<evidence type="ECO:0000313" key="3">
    <source>
        <dbReference type="Proteomes" id="UP001500058"/>
    </source>
</evidence>
<feature type="region of interest" description="Disordered" evidence="1">
    <location>
        <begin position="1"/>
        <end position="69"/>
    </location>
</feature>
<reference evidence="2 3" key="1">
    <citation type="journal article" date="2019" name="Int. J. Syst. Evol. Microbiol.">
        <title>The Global Catalogue of Microorganisms (GCM) 10K type strain sequencing project: providing services to taxonomists for standard genome sequencing and annotation.</title>
        <authorList>
            <consortium name="The Broad Institute Genomics Platform"/>
            <consortium name="The Broad Institute Genome Sequencing Center for Infectious Disease"/>
            <person name="Wu L."/>
            <person name="Ma J."/>
        </authorList>
    </citation>
    <scope>NUCLEOTIDE SEQUENCE [LARGE SCALE GENOMIC DNA]</scope>
    <source>
        <strain evidence="2 3">JCM 6921</strain>
    </source>
</reference>
<sequence length="128" mass="13826">MPAHKTRGAPVSALVTGSRRGAKSPNPTPSGPYSIRHTSSERSTLTLSNAPRSRKSPTPSECELREEERPTCIGREQVIMAGPDGREQRLCPAHAAALWLTEPALRFTAKTRPEAIAAVMRQAFGGPR</sequence>
<keyword evidence="3" id="KW-1185">Reference proteome</keyword>
<gene>
    <name evidence="2" type="ORF">GCM10010420_27360</name>
</gene>
<dbReference type="EMBL" id="BAAATJ010000011">
    <property type="protein sequence ID" value="GAA2399437.1"/>
    <property type="molecule type" value="Genomic_DNA"/>
</dbReference>
<proteinExistence type="predicted"/>
<evidence type="ECO:0000313" key="2">
    <source>
        <dbReference type="EMBL" id="GAA2399437.1"/>
    </source>
</evidence>